<dbReference type="Gene3D" id="3.40.50.150">
    <property type="entry name" value="Vaccinia Virus protein VP39"/>
    <property type="match status" value="1"/>
</dbReference>
<dbReference type="InterPro" id="IPR029063">
    <property type="entry name" value="SAM-dependent_MTases_sf"/>
</dbReference>
<dbReference type="SUPFAM" id="SSF48452">
    <property type="entry name" value="TPR-like"/>
    <property type="match status" value="1"/>
</dbReference>
<dbReference type="Gene3D" id="1.25.40.10">
    <property type="entry name" value="Tetratricopeptide repeat domain"/>
    <property type="match status" value="1"/>
</dbReference>
<dbReference type="Pfam" id="PF13578">
    <property type="entry name" value="Methyltransf_24"/>
    <property type="match status" value="1"/>
</dbReference>
<dbReference type="PANTHER" id="PTHR40036">
    <property type="entry name" value="MACROCIN O-METHYLTRANSFERASE"/>
    <property type="match status" value="1"/>
</dbReference>
<comment type="caution">
    <text evidence="1">The sequence shown here is derived from an EMBL/GenBank/DDBJ whole genome shotgun (WGS) entry which is preliminary data.</text>
</comment>
<protein>
    <recommendedName>
        <fullName evidence="3">Macrocin O-methyltransferase</fullName>
    </recommendedName>
</protein>
<proteinExistence type="predicted"/>
<sequence>MPEDTPGRAVVAGAAWLGRKRAPAALDHLLRAVGENDDPATRMLLGRAYLLAADPGAAAMVFEDLHERASDLPGLTEALACAYRSDARYADAIRLAGEAMAPGNDLLYEKAMSQACLGDAEGSLASWDALIGRVPDRAAAWYGSHAPALDLLGWPEAERRLHRAAACPKANGKYQAMLAAYDLLAGRSPRPCSRKHAYVADSAAALLPHLDAGVRLFGMAPALLAWAVGEARRPGLVLEFGVRRGTSLTAIARAAGQEAHGFDSFEGLPEAWGSAPRGVLSTGREMPAMPPCVTLHPGWFEDTLPVFLATHDGFVRFANIDSDIYSSARTVLTALAGRIGPGTVLVFDEFIGNRTWRDDEFRAFHEYAEARGVRWRVIAVNLACKQVALTICE</sequence>
<evidence type="ECO:0000313" key="1">
    <source>
        <dbReference type="EMBL" id="PKU25019.1"/>
    </source>
</evidence>
<dbReference type="AlphaFoldDB" id="A0A2N3PX94"/>
<dbReference type="OrthoDB" id="9811332at2"/>
<reference evidence="2" key="1">
    <citation type="submission" date="2017-12" db="EMBL/GenBank/DDBJ databases">
        <title>Draft genome sequence of Telmatospirillum siberiense 26-4b1T, an acidotolerant peatland alphaproteobacterium potentially involved in sulfur cycling.</title>
        <authorList>
            <person name="Hausmann B."/>
            <person name="Pjevac P."/>
            <person name="Schreck K."/>
            <person name="Herbold C.W."/>
            <person name="Daims H."/>
            <person name="Wagner M."/>
            <person name="Pester M."/>
            <person name="Loy A."/>
        </authorList>
    </citation>
    <scope>NUCLEOTIDE SEQUENCE [LARGE SCALE GENOMIC DNA]</scope>
    <source>
        <strain evidence="2">26-4b1</strain>
    </source>
</reference>
<gene>
    <name evidence="1" type="ORF">CWS72_08460</name>
</gene>
<dbReference type="InterPro" id="IPR011990">
    <property type="entry name" value="TPR-like_helical_dom_sf"/>
</dbReference>
<evidence type="ECO:0008006" key="3">
    <source>
        <dbReference type="Google" id="ProtNLM"/>
    </source>
</evidence>
<name>A0A2N3PX94_9PROT</name>
<evidence type="ECO:0000313" key="2">
    <source>
        <dbReference type="Proteomes" id="UP000233293"/>
    </source>
</evidence>
<dbReference type="InterPro" id="IPR008884">
    <property type="entry name" value="TylF_MeTrfase"/>
</dbReference>
<dbReference type="SUPFAM" id="SSF53335">
    <property type="entry name" value="S-adenosyl-L-methionine-dependent methyltransferases"/>
    <property type="match status" value="1"/>
</dbReference>
<dbReference type="Proteomes" id="UP000233293">
    <property type="component" value="Unassembled WGS sequence"/>
</dbReference>
<dbReference type="EMBL" id="PIUM01000007">
    <property type="protein sequence ID" value="PKU25019.1"/>
    <property type="molecule type" value="Genomic_DNA"/>
</dbReference>
<dbReference type="PANTHER" id="PTHR40036:SF1">
    <property type="entry name" value="MACROCIN O-METHYLTRANSFERASE"/>
    <property type="match status" value="1"/>
</dbReference>
<keyword evidence="2" id="KW-1185">Reference proteome</keyword>
<organism evidence="1 2">
    <name type="scientific">Telmatospirillum siberiense</name>
    <dbReference type="NCBI Taxonomy" id="382514"/>
    <lineage>
        <taxon>Bacteria</taxon>
        <taxon>Pseudomonadati</taxon>
        <taxon>Pseudomonadota</taxon>
        <taxon>Alphaproteobacteria</taxon>
        <taxon>Rhodospirillales</taxon>
        <taxon>Rhodospirillaceae</taxon>
        <taxon>Telmatospirillum</taxon>
    </lineage>
</organism>
<accession>A0A2N3PX94</accession>